<evidence type="ECO:0008006" key="2">
    <source>
        <dbReference type="Google" id="ProtNLM"/>
    </source>
</evidence>
<dbReference type="AlphaFoldDB" id="A0A061RXE9"/>
<reference evidence="1" key="1">
    <citation type="submission" date="2014-05" db="EMBL/GenBank/DDBJ databases">
        <title>The transcriptome of the halophilic microalga Tetraselmis sp. GSL018 isolated from the Great Salt Lake, Utah.</title>
        <authorList>
            <person name="Jinkerson R.E."/>
            <person name="D'Adamo S."/>
            <person name="Posewitz M.C."/>
        </authorList>
    </citation>
    <scope>NUCLEOTIDE SEQUENCE</scope>
    <source>
        <strain evidence="1">GSL018</strain>
    </source>
</reference>
<proteinExistence type="predicted"/>
<accession>A0A061RXE9</accession>
<sequence length="254" mass="28412">MMRSVASNLLFRSFQSISSVAPPFSITRNLSQHSSDATKHWTDGRLREFLEEQSKKLWLKGVSERIRAYNLPDETQAGIVDLIGSHLGGFLEKHRHRITDERSSTHLQTAGLVWATHKALLPFVRNEEEVIELLKGQMGASTSPFLRSMLKATLYLSPDPFKATARRMHSLRSDLGDAVVAEIREEESEASMTVTSCLYHSVFEAEGLPHLAGCCCCSVDSMWFEGLERFGISFSAPRRLPHGSDACCLKISRS</sequence>
<evidence type="ECO:0000313" key="1">
    <source>
        <dbReference type="EMBL" id="JAC77567.1"/>
    </source>
</evidence>
<name>A0A061RXE9_9CHLO</name>
<protein>
    <recommendedName>
        <fullName evidence="2">L-2-amino-thiazoline-4-carboxylic acid hydrolase</fullName>
    </recommendedName>
</protein>
<dbReference type="InterPro" id="IPR026002">
    <property type="entry name" value="ATC_hydrolase-like"/>
</dbReference>
<dbReference type="EMBL" id="GBEZ01007928">
    <property type="protein sequence ID" value="JAC77567.1"/>
    <property type="molecule type" value="Transcribed_RNA"/>
</dbReference>
<gene>
    <name evidence="1" type="ORF">TSPGSL018_17362</name>
</gene>
<organism evidence="1">
    <name type="scientific">Tetraselmis sp. GSL018</name>
    <dbReference type="NCBI Taxonomy" id="582737"/>
    <lineage>
        <taxon>Eukaryota</taxon>
        <taxon>Viridiplantae</taxon>
        <taxon>Chlorophyta</taxon>
        <taxon>core chlorophytes</taxon>
        <taxon>Chlorodendrophyceae</taxon>
        <taxon>Chlorodendrales</taxon>
        <taxon>Chlorodendraceae</taxon>
        <taxon>Tetraselmis</taxon>
    </lineage>
</organism>
<dbReference type="Pfam" id="PF14196">
    <property type="entry name" value="ATC_hydrolase"/>
    <property type="match status" value="1"/>
</dbReference>